<dbReference type="EMBL" id="CP015363">
    <property type="protein sequence ID" value="ARD84357.1"/>
    <property type="molecule type" value="Genomic_DNA"/>
</dbReference>
<reference evidence="2 4" key="2">
    <citation type="submission" date="2020-05" db="EMBL/GenBank/DDBJ databases">
        <authorList>
            <person name="Zhang R."/>
        </authorList>
    </citation>
    <scope>NUCLEOTIDE SEQUENCE [LARGE SCALE GENOMIC DNA]</scope>
    <source>
        <strain evidence="2 4">DSM 28986</strain>
    </source>
</reference>
<organism evidence="1 3">
    <name type="scientific">Ferroplasma acidiphilum</name>
    <dbReference type="NCBI Taxonomy" id="74969"/>
    <lineage>
        <taxon>Archaea</taxon>
        <taxon>Methanobacteriati</taxon>
        <taxon>Thermoplasmatota</taxon>
        <taxon>Thermoplasmata</taxon>
        <taxon>Thermoplasmatales</taxon>
        <taxon>Ferroplasmaceae</taxon>
        <taxon>Ferroplasma</taxon>
    </lineage>
</organism>
<dbReference type="OrthoDB" id="120833at2157"/>
<dbReference type="Gene3D" id="3.30.1980.10">
    <property type="entry name" value="Hypothetical protein YunC"/>
    <property type="match status" value="1"/>
</dbReference>
<accession>A0A1V0N2N1</accession>
<dbReference type="SUPFAM" id="SSF102891">
    <property type="entry name" value="Hypothetical protein Ta1206"/>
    <property type="match status" value="1"/>
</dbReference>
<sequence length="95" mass="10355">MINQEIEIKGRKYQYINEKIGKKAPLIIVKGENGYIMCGYLNIDAANSLGDVAVRVSGVNDINDVLNTSVNACTDKAKELGIKPGDSIMDIVQKL</sequence>
<name>A0A1V0N2N1_9ARCH</name>
<keyword evidence="3" id="KW-1185">Reference proteome</keyword>
<dbReference type="RefSeq" id="WP_009887495.1">
    <property type="nucleotide sequence ID" value="NZ_CP015363.1"/>
</dbReference>
<dbReference type="AlphaFoldDB" id="A0A1V0N2N1"/>
<proteinExistence type="predicted"/>
<dbReference type="GeneID" id="16025644"/>
<dbReference type="KEGG" id="fai:FAD_0442"/>
<dbReference type="InterPro" id="IPR036493">
    <property type="entry name" value="YunC_sf"/>
</dbReference>
<evidence type="ECO:0000313" key="2">
    <source>
        <dbReference type="EMBL" id="NOL59962.1"/>
    </source>
</evidence>
<dbReference type="EMBL" id="JABGBP010000124">
    <property type="protein sequence ID" value="NOL59962.1"/>
    <property type="molecule type" value="Genomic_DNA"/>
</dbReference>
<evidence type="ECO:0000313" key="4">
    <source>
        <dbReference type="Proteomes" id="UP000546917"/>
    </source>
</evidence>
<evidence type="ECO:0000313" key="1">
    <source>
        <dbReference type="EMBL" id="ARD84357.1"/>
    </source>
</evidence>
<gene>
    <name evidence="1" type="ORF">FAD_0442</name>
    <name evidence="2" type="ORF">HLB00_03830</name>
</gene>
<protein>
    <submittedName>
        <fullName evidence="2">DUF1805 domain-containing protein</fullName>
    </submittedName>
</protein>
<dbReference type="STRING" id="74969.FAD_0442"/>
<evidence type="ECO:0000313" key="3">
    <source>
        <dbReference type="Proteomes" id="UP000192050"/>
    </source>
</evidence>
<dbReference type="InterPro" id="IPR014931">
    <property type="entry name" value="DUF1805"/>
</dbReference>
<reference evidence="1 3" key="1">
    <citation type="submission" date="2011-10" db="EMBL/GenBank/DDBJ databases">
        <title>Metabolic and evolutionary patterns in the extreme acidophile Ferroplasma acidiphilum.</title>
        <authorList>
            <person name="Golyshina O.V."/>
            <person name="Kozyavkin S.A."/>
            <person name="Tatusov R.L."/>
            <person name="Slesarev A.I."/>
            <person name="Golyshin P.N."/>
        </authorList>
    </citation>
    <scope>NUCLEOTIDE SEQUENCE [LARGE SCALE GENOMIC DNA]</scope>
    <source>
        <strain evidence="1">Berkeley</strain>
        <strain evidence="3">Y</strain>
    </source>
</reference>
<dbReference type="Proteomes" id="UP000192050">
    <property type="component" value="Chromosome"/>
</dbReference>
<dbReference type="Proteomes" id="UP000546917">
    <property type="component" value="Unassembled WGS sequence"/>
</dbReference>
<dbReference type="Pfam" id="PF08827">
    <property type="entry name" value="DUF1805"/>
    <property type="match status" value="1"/>
</dbReference>